<dbReference type="EMBL" id="JAYWLU010000013">
    <property type="protein sequence ID" value="MEX3595484.1"/>
    <property type="molecule type" value="Genomic_DNA"/>
</dbReference>
<comment type="function">
    <text evidence="2">Purine nucleoside enzyme that catalyzes the phosphorolysis of adenosine and inosine nucleosides, yielding D-ribose 1-phosphate and the respective free bases, adenine and hypoxanthine. Also catalyzes the phosphorolysis of S-methyl-5'-thioadenosine into adenine and S-methyl-5-thio-alpha-D-ribose 1-phosphate. Also has adenosine deaminase activity.</text>
</comment>
<evidence type="ECO:0000256" key="4">
    <source>
        <dbReference type="ARBA" id="ARBA00022679"/>
    </source>
</evidence>
<feature type="region of interest" description="Disordered" evidence="12">
    <location>
        <begin position="68"/>
        <end position="91"/>
    </location>
</feature>
<evidence type="ECO:0000256" key="3">
    <source>
        <dbReference type="ARBA" id="ARBA00007353"/>
    </source>
</evidence>
<evidence type="ECO:0000256" key="6">
    <source>
        <dbReference type="ARBA" id="ARBA00022801"/>
    </source>
</evidence>
<evidence type="ECO:0000313" key="14">
    <source>
        <dbReference type="Proteomes" id="UP001558481"/>
    </source>
</evidence>
<evidence type="ECO:0000256" key="7">
    <source>
        <dbReference type="ARBA" id="ARBA00022833"/>
    </source>
</evidence>
<keyword evidence="5" id="KW-0479">Metal-binding</keyword>
<dbReference type="PANTHER" id="PTHR30616:SF2">
    <property type="entry name" value="PURINE NUCLEOSIDE PHOSPHORYLASE LACC1"/>
    <property type="match status" value="1"/>
</dbReference>
<comment type="catalytic activity">
    <reaction evidence="9">
        <text>adenosine + H2O + H(+) = inosine + NH4(+)</text>
        <dbReference type="Rhea" id="RHEA:24408"/>
        <dbReference type="ChEBI" id="CHEBI:15377"/>
        <dbReference type="ChEBI" id="CHEBI:15378"/>
        <dbReference type="ChEBI" id="CHEBI:16335"/>
        <dbReference type="ChEBI" id="CHEBI:17596"/>
        <dbReference type="ChEBI" id="CHEBI:28938"/>
        <dbReference type="EC" id="3.5.4.4"/>
    </reaction>
    <physiologicalReaction direction="left-to-right" evidence="9">
        <dbReference type="Rhea" id="RHEA:24409"/>
    </physiologicalReaction>
</comment>
<gene>
    <name evidence="13" type="ORF">VVR66_12250</name>
</gene>
<dbReference type="SUPFAM" id="SSF64438">
    <property type="entry name" value="CNF1/YfiH-like putative cysteine hydrolases"/>
    <property type="match status" value="1"/>
</dbReference>
<dbReference type="CDD" id="cd16833">
    <property type="entry name" value="YfiH"/>
    <property type="match status" value="1"/>
</dbReference>
<keyword evidence="6" id="KW-0378">Hydrolase</keyword>
<sequence>MWFTDRHAGAAIAFTDADEGNVAAHTGEDPSEVAAHRAALEVTLGLPAGSLRFMRQVHGTTVVSFSTGTTDHSNGQEMSNAPEAPEADAAISDDGTPLAVLTADCLPVVFVAERAETTVPLTAVAHAGRRGLLDGVLQNTVRELRERGAESITAWVGPAICGSCYEVPDDMRTESAHLLPGIETVTSWQTPGLDLPGAARTLLEGLDVRVSDSSADRSEWCTLEHDALYSYRRDKTTSRLAGVVWVPSATTSAGKDTP</sequence>
<keyword evidence="14" id="KW-1185">Reference proteome</keyword>
<keyword evidence="8" id="KW-0186">Copper</keyword>
<dbReference type="Gene3D" id="3.60.140.10">
    <property type="entry name" value="CNF1/YfiH-like putative cysteine hydrolases"/>
    <property type="match status" value="1"/>
</dbReference>
<dbReference type="PANTHER" id="PTHR30616">
    <property type="entry name" value="UNCHARACTERIZED PROTEIN YFIH"/>
    <property type="match status" value="1"/>
</dbReference>
<evidence type="ECO:0000256" key="1">
    <source>
        <dbReference type="ARBA" id="ARBA00000553"/>
    </source>
</evidence>
<evidence type="ECO:0000256" key="10">
    <source>
        <dbReference type="ARBA" id="ARBA00048968"/>
    </source>
</evidence>
<dbReference type="InterPro" id="IPR038371">
    <property type="entry name" value="Cu_polyphenol_OxRdtase_sf"/>
</dbReference>
<comment type="catalytic activity">
    <reaction evidence="10">
        <text>adenosine + phosphate = alpha-D-ribose 1-phosphate + adenine</text>
        <dbReference type="Rhea" id="RHEA:27642"/>
        <dbReference type="ChEBI" id="CHEBI:16335"/>
        <dbReference type="ChEBI" id="CHEBI:16708"/>
        <dbReference type="ChEBI" id="CHEBI:43474"/>
        <dbReference type="ChEBI" id="CHEBI:57720"/>
        <dbReference type="EC" id="2.4.2.1"/>
    </reaction>
    <physiologicalReaction direction="left-to-right" evidence="10">
        <dbReference type="Rhea" id="RHEA:27643"/>
    </physiologicalReaction>
</comment>
<keyword evidence="7" id="KW-0862">Zinc</keyword>
<reference evidence="13 14" key="1">
    <citation type="journal article" date="2024" name="Fungal Genet. Biol.">
        <title>The porcine skin microbiome exhibits broad fungal antagonism.</title>
        <authorList>
            <person name="De La Cruz K.F."/>
            <person name="Townsend E.C."/>
            <person name="Alex Cheong J.Z."/>
            <person name="Salamzade R."/>
            <person name="Liu A."/>
            <person name="Sandstrom S."/>
            <person name="Davila E."/>
            <person name="Huang L."/>
            <person name="Xu K.H."/>
            <person name="Wu S.Y."/>
            <person name="Meudt J.J."/>
            <person name="Shanmuganayagam D."/>
            <person name="Gibson A.L.F."/>
            <person name="Kalan L.R."/>
        </authorList>
    </citation>
    <scope>NUCLEOTIDE SEQUENCE [LARGE SCALE GENOMIC DNA]</scope>
    <source>
        <strain evidence="13 14">LK2625</strain>
    </source>
</reference>
<proteinExistence type="inferred from homology"/>
<comment type="catalytic activity">
    <reaction evidence="11">
        <text>S-methyl-5'-thioadenosine + phosphate = 5-(methylsulfanyl)-alpha-D-ribose 1-phosphate + adenine</text>
        <dbReference type="Rhea" id="RHEA:11852"/>
        <dbReference type="ChEBI" id="CHEBI:16708"/>
        <dbReference type="ChEBI" id="CHEBI:17509"/>
        <dbReference type="ChEBI" id="CHEBI:43474"/>
        <dbReference type="ChEBI" id="CHEBI:58533"/>
        <dbReference type="EC" id="2.4.2.28"/>
    </reaction>
    <physiologicalReaction direction="left-to-right" evidence="11">
        <dbReference type="Rhea" id="RHEA:11853"/>
    </physiologicalReaction>
</comment>
<comment type="caution">
    <text evidence="13">The sequence shown here is derived from an EMBL/GenBank/DDBJ whole genome shotgun (WGS) entry which is preliminary data.</text>
</comment>
<dbReference type="Pfam" id="PF02578">
    <property type="entry name" value="Cu-oxidase_4"/>
    <property type="match status" value="1"/>
</dbReference>
<comment type="catalytic activity">
    <reaction evidence="1">
        <text>inosine + phosphate = alpha-D-ribose 1-phosphate + hypoxanthine</text>
        <dbReference type="Rhea" id="RHEA:27646"/>
        <dbReference type="ChEBI" id="CHEBI:17368"/>
        <dbReference type="ChEBI" id="CHEBI:17596"/>
        <dbReference type="ChEBI" id="CHEBI:43474"/>
        <dbReference type="ChEBI" id="CHEBI:57720"/>
        <dbReference type="EC" id="2.4.2.1"/>
    </reaction>
    <physiologicalReaction direction="left-to-right" evidence="1">
        <dbReference type="Rhea" id="RHEA:27647"/>
    </physiologicalReaction>
</comment>
<evidence type="ECO:0000256" key="12">
    <source>
        <dbReference type="SAM" id="MobiDB-lite"/>
    </source>
</evidence>
<evidence type="ECO:0000256" key="9">
    <source>
        <dbReference type="ARBA" id="ARBA00047989"/>
    </source>
</evidence>
<dbReference type="InterPro" id="IPR011324">
    <property type="entry name" value="Cytotoxic_necrot_fac-like_cat"/>
</dbReference>
<dbReference type="InterPro" id="IPR003730">
    <property type="entry name" value="Cu_polyphenol_OxRdtase"/>
</dbReference>
<dbReference type="RefSeq" id="WP_368629757.1">
    <property type="nucleotide sequence ID" value="NZ_JAYWLT010000007.1"/>
</dbReference>
<evidence type="ECO:0000313" key="13">
    <source>
        <dbReference type="EMBL" id="MEX3595484.1"/>
    </source>
</evidence>
<comment type="similarity">
    <text evidence="3">Belongs to the purine nucleoside phosphorylase YfiH/LACC1 family.</text>
</comment>
<name>A0ABV3V6F3_9MICC</name>
<evidence type="ECO:0000256" key="11">
    <source>
        <dbReference type="ARBA" id="ARBA00049893"/>
    </source>
</evidence>
<evidence type="ECO:0000256" key="8">
    <source>
        <dbReference type="ARBA" id="ARBA00023008"/>
    </source>
</evidence>
<accession>A0ABV3V6F3</accession>
<protein>
    <submittedName>
        <fullName evidence="13">Polyphenol oxidase family protein</fullName>
    </submittedName>
</protein>
<evidence type="ECO:0000256" key="2">
    <source>
        <dbReference type="ARBA" id="ARBA00003215"/>
    </source>
</evidence>
<organism evidence="13 14">
    <name type="scientific">Kocuria carniphila</name>
    <dbReference type="NCBI Taxonomy" id="262208"/>
    <lineage>
        <taxon>Bacteria</taxon>
        <taxon>Bacillati</taxon>
        <taxon>Actinomycetota</taxon>
        <taxon>Actinomycetes</taxon>
        <taxon>Micrococcales</taxon>
        <taxon>Micrococcaceae</taxon>
        <taxon>Kocuria</taxon>
    </lineage>
</organism>
<dbReference type="Proteomes" id="UP001558481">
    <property type="component" value="Unassembled WGS sequence"/>
</dbReference>
<evidence type="ECO:0000256" key="5">
    <source>
        <dbReference type="ARBA" id="ARBA00022723"/>
    </source>
</evidence>
<keyword evidence="4" id="KW-0808">Transferase</keyword>